<keyword evidence="4" id="KW-0249">Electron transport</keyword>
<comment type="subcellular location">
    <subcellularLocation>
        <location evidence="1">Membrane</location>
    </subcellularLocation>
</comment>
<proteinExistence type="predicted"/>
<evidence type="ECO:0000313" key="10">
    <source>
        <dbReference type="EMBL" id="KKO97742.1"/>
    </source>
</evidence>
<keyword evidence="3 8" id="KW-0812">Transmembrane</keyword>
<feature type="transmembrane region" description="Helical" evidence="8">
    <location>
        <begin position="425"/>
        <end position="442"/>
    </location>
</feature>
<reference evidence="11" key="1">
    <citation type="journal article" date="2015" name="Genome Announc.">
        <title>Draft whole-genome sequence of the biocontrol agent Trichoderma harzianum T6776.</title>
        <authorList>
            <person name="Baroncelli R."/>
            <person name="Piaggeschi G."/>
            <person name="Fiorini L."/>
            <person name="Bertolini E."/>
            <person name="Zapparata A."/>
            <person name="Pe M.E."/>
            <person name="Sarrocco S."/>
            <person name="Vannacci G."/>
        </authorList>
    </citation>
    <scope>NUCLEOTIDE SEQUENCE [LARGE SCALE GENOMIC DNA]</scope>
    <source>
        <strain evidence="11">T6776</strain>
    </source>
</reference>
<feature type="domain" description="Cytochrome b561" evidence="9">
    <location>
        <begin position="317"/>
        <end position="438"/>
    </location>
</feature>
<dbReference type="Pfam" id="PF03188">
    <property type="entry name" value="Cytochrom_B561"/>
    <property type="match status" value="1"/>
</dbReference>
<dbReference type="CDD" id="cd08760">
    <property type="entry name" value="Cyt_b561_FRRS1_like"/>
    <property type="match status" value="1"/>
</dbReference>
<feature type="transmembrane region" description="Helical" evidence="8">
    <location>
        <begin position="383"/>
        <end position="404"/>
    </location>
</feature>
<keyword evidence="2" id="KW-0813">Transport</keyword>
<dbReference type="PANTHER" id="PTHR47797">
    <property type="entry name" value="DEHYDROGENASE, PUTATIVE (AFU_ORTHOLOGUE AFUA_8G05805)-RELATED"/>
    <property type="match status" value="1"/>
</dbReference>
<evidence type="ECO:0000256" key="5">
    <source>
        <dbReference type="ARBA" id="ARBA00022989"/>
    </source>
</evidence>
<dbReference type="Gene3D" id="1.20.120.1770">
    <property type="match status" value="1"/>
</dbReference>
<feature type="compositionally biased region" description="Polar residues" evidence="7">
    <location>
        <begin position="488"/>
        <end position="507"/>
    </location>
</feature>
<evidence type="ECO:0000313" key="11">
    <source>
        <dbReference type="Proteomes" id="UP000034112"/>
    </source>
</evidence>
<evidence type="ECO:0000256" key="6">
    <source>
        <dbReference type="ARBA" id="ARBA00023136"/>
    </source>
</evidence>
<dbReference type="InterPro" id="IPR015920">
    <property type="entry name" value="Cellobiose_DH-like_cyt"/>
</dbReference>
<comment type="caution">
    <text evidence="10">The sequence shown here is derived from an EMBL/GenBank/DDBJ whole genome shotgun (WGS) entry which is preliminary data.</text>
</comment>
<gene>
    <name evidence="10" type="ORF">THAR02_10149</name>
</gene>
<dbReference type="GO" id="GO:0016020">
    <property type="term" value="C:membrane"/>
    <property type="evidence" value="ECO:0007669"/>
    <property type="project" value="UniProtKB-SubCell"/>
</dbReference>
<protein>
    <recommendedName>
        <fullName evidence="9">Cytochrome b561 domain-containing protein</fullName>
    </recommendedName>
</protein>
<dbReference type="InterPro" id="IPR006593">
    <property type="entry name" value="Cyt_b561/ferric_Rdtase_TM"/>
</dbReference>
<evidence type="ECO:0000256" key="3">
    <source>
        <dbReference type="ARBA" id="ARBA00022692"/>
    </source>
</evidence>
<dbReference type="CDD" id="cd09630">
    <property type="entry name" value="CDH_like_cytochrome"/>
    <property type="match status" value="1"/>
</dbReference>
<dbReference type="PANTHER" id="PTHR47797:SF1">
    <property type="entry name" value="CYTOCHROME B561 DOMAIN-CONTAINING PROTEIN-RELATED"/>
    <property type="match status" value="1"/>
</dbReference>
<dbReference type="OMA" id="GWVKWHA"/>
<feature type="compositionally biased region" description="Polar residues" evidence="7">
    <location>
        <begin position="525"/>
        <end position="539"/>
    </location>
</feature>
<evidence type="ECO:0000259" key="9">
    <source>
        <dbReference type="SMART" id="SM00665"/>
    </source>
</evidence>
<evidence type="ECO:0000256" key="4">
    <source>
        <dbReference type="ARBA" id="ARBA00022982"/>
    </source>
</evidence>
<dbReference type="AlphaFoldDB" id="A0A0F9XAH5"/>
<dbReference type="SMART" id="SM00665">
    <property type="entry name" value="B561"/>
    <property type="match status" value="1"/>
</dbReference>
<feature type="transmembrane region" description="Helical" evidence="8">
    <location>
        <begin position="351"/>
        <end position="371"/>
    </location>
</feature>
<dbReference type="Pfam" id="PF16010">
    <property type="entry name" value="CDH-cyt"/>
    <property type="match status" value="1"/>
</dbReference>
<organism evidence="10 11">
    <name type="scientific">Trichoderma harzianum</name>
    <name type="common">Hypocrea lixii</name>
    <dbReference type="NCBI Taxonomy" id="5544"/>
    <lineage>
        <taxon>Eukaryota</taxon>
        <taxon>Fungi</taxon>
        <taxon>Dikarya</taxon>
        <taxon>Ascomycota</taxon>
        <taxon>Pezizomycotina</taxon>
        <taxon>Sordariomycetes</taxon>
        <taxon>Hypocreomycetidae</taxon>
        <taxon>Hypocreales</taxon>
        <taxon>Hypocreaceae</taxon>
        <taxon>Trichoderma</taxon>
    </lineage>
</organism>
<feature type="transmembrane region" description="Helical" evidence="8">
    <location>
        <begin position="448"/>
        <end position="467"/>
    </location>
</feature>
<evidence type="ECO:0000256" key="7">
    <source>
        <dbReference type="SAM" id="MobiDB-lite"/>
    </source>
</evidence>
<feature type="region of interest" description="Disordered" evidence="7">
    <location>
        <begin position="9"/>
        <end position="29"/>
    </location>
</feature>
<evidence type="ECO:0000256" key="8">
    <source>
        <dbReference type="SAM" id="Phobius"/>
    </source>
</evidence>
<dbReference type="OrthoDB" id="19261at2759"/>
<name>A0A0F9XAH5_TRIHA</name>
<dbReference type="EMBL" id="JOKZ01000510">
    <property type="protein sequence ID" value="KKO97742.1"/>
    <property type="molecule type" value="Genomic_DNA"/>
</dbReference>
<feature type="region of interest" description="Disordered" evidence="7">
    <location>
        <begin position="477"/>
        <end position="565"/>
    </location>
</feature>
<evidence type="ECO:0000256" key="2">
    <source>
        <dbReference type="ARBA" id="ARBA00022448"/>
    </source>
</evidence>
<dbReference type="Proteomes" id="UP000034112">
    <property type="component" value="Unassembled WGS sequence"/>
</dbReference>
<accession>A0A0F9XAH5</accession>
<dbReference type="Gene3D" id="2.60.40.1210">
    <property type="entry name" value="Cellobiose dehydrogenase, cytochrome domain"/>
    <property type="match status" value="1"/>
</dbReference>
<sequence>MQLLLYSTYSQHHQNSPKTTSFPFPPNRTGGDTVPINDRGWSAVEPQTIRSLQLGSFLYFILYCQRFLESFFVAASSPSLLATNNIEMLFGSLWRAVLATAAFAASALADDTNNPTGQSTFISPDGSLAFAFTVPDNGNTDIYFSLRVSTDRSWGAIGLGSDDMPGALFLILYRSKNNHDNVTFSPRLAYGNYEPKYYPDLKFDVLDGTGVQDGFMTFNAVCHEHCRSWPAGGTSKGYIDVSSPNQQAIYALGGKESFSDDEVDANLKMHSEHGTFTIDMKRTQGRADLPVLTKESVAEGTTLNSRSTGNFDWKAAAHAAFMVFSFMLLIPIGTILIRMEKLAKFHKFNQTFALCLVLAGFAFGILTSFNYQRSRGFHSLHQVLGFITILLLFVQLAAGILHHLKWRKTKQPTTFGKVHLWNGRIVMILGAANGYIGFGFALDRKYALIVLGIVFFLVMCTLGYIIWGAKRQMPRRQQGPSGFEGLNHSYQQQHPEPWRNTSYSATVTAAPAYPHDPPPGYEAPSESQIGLQSTTSWKRSTLGARDSYEDEPLNLGSSQKPREFT</sequence>
<feature type="compositionally biased region" description="Polar residues" evidence="7">
    <location>
        <begin position="9"/>
        <end position="22"/>
    </location>
</feature>
<dbReference type="SUPFAM" id="SSF49344">
    <property type="entry name" value="CBD9-like"/>
    <property type="match status" value="1"/>
</dbReference>
<feature type="transmembrane region" description="Helical" evidence="8">
    <location>
        <begin position="315"/>
        <end position="339"/>
    </location>
</feature>
<keyword evidence="5 8" id="KW-1133">Transmembrane helix</keyword>
<evidence type="ECO:0000256" key="1">
    <source>
        <dbReference type="ARBA" id="ARBA00004370"/>
    </source>
</evidence>
<keyword evidence="6 8" id="KW-0472">Membrane</keyword>